<evidence type="ECO:0000256" key="8">
    <source>
        <dbReference type="ARBA" id="ARBA00023136"/>
    </source>
</evidence>
<comment type="PTM">
    <text evidence="9">Cleaved by prepilin peptidase.</text>
</comment>
<evidence type="ECO:0000256" key="2">
    <source>
        <dbReference type="ARBA" id="ARBA00008358"/>
    </source>
</evidence>
<dbReference type="OrthoDB" id="5296572at2"/>
<evidence type="ECO:0000259" key="10">
    <source>
        <dbReference type="Pfam" id="PF02501"/>
    </source>
</evidence>
<evidence type="ECO:0000256" key="4">
    <source>
        <dbReference type="ARBA" id="ARBA00022481"/>
    </source>
</evidence>
<dbReference type="Pfam" id="PF07963">
    <property type="entry name" value="N_methyl"/>
    <property type="match status" value="1"/>
</dbReference>
<dbReference type="AlphaFoldDB" id="A0A495WNW3"/>
<evidence type="ECO:0000313" key="11">
    <source>
        <dbReference type="EMBL" id="RKT63017.1"/>
    </source>
</evidence>
<dbReference type="InterPro" id="IPR045584">
    <property type="entry name" value="Pilin-like"/>
</dbReference>
<comment type="caution">
    <text evidence="11">The sequence shown here is derived from an EMBL/GenBank/DDBJ whole genome shotgun (WGS) entry which is preliminary data.</text>
</comment>
<comment type="subunit">
    <text evidence="9">Type II secretion is composed of four main components: the outer membrane complex, the inner membrane complex, the cytoplasmic secretion ATPase and the periplasm-spanning pseudopilus.</text>
</comment>
<comment type="subcellular location">
    <subcellularLocation>
        <location evidence="1 9">Cell inner membrane</location>
        <topology evidence="1 9">Single-pass membrane protein</topology>
    </subcellularLocation>
</comment>
<dbReference type="GO" id="GO:0015627">
    <property type="term" value="C:type II protein secretion system complex"/>
    <property type="evidence" value="ECO:0007669"/>
    <property type="project" value="UniProtKB-UniRule"/>
</dbReference>
<comment type="similarity">
    <text evidence="2 9">Belongs to the GSP I family.</text>
</comment>
<evidence type="ECO:0000256" key="1">
    <source>
        <dbReference type="ARBA" id="ARBA00004377"/>
    </source>
</evidence>
<accession>A0A495WNW3</accession>
<organism evidence="11 12">
    <name type="scientific">Azonexus fungiphilus</name>
    <dbReference type="NCBI Taxonomy" id="146940"/>
    <lineage>
        <taxon>Bacteria</taxon>
        <taxon>Pseudomonadati</taxon>
        <taxon>Pseudomonadota</taxon>
        <taxon>Betaproteobacteria</taxon>
        <taxon>Rhodocyclales</taxon>
        <taxon>Azonexaceae</taxon>
        <taxon>Azonexus</taxon>
    </lineage>
</organism>
<protein>
    <recommendedName>
        <fullName evidence="9">Type II secretion system protein I</fullName>
        <shortName evidence="9">T2SS minor pseudopilin I</shortName>
    </recommendedName>
</protein>
<dbReference type="PROSITE" id="PS00409">
    <property type="entry name" value="PROKAR_NTER_METHYL"/>
    <property type="match status" value="1"/>
</dbReference>
<name>A0A495WNW3_9RHOO</name>
<gene>
    <name evidence="11" type="ORF">DFR40_0066</name>
</gene>
<dbReference type="PANTHER" id="PTHR38779:SF2">
    <property type="entry name" value="TYPE II SECRETION SYSTEM PROTEIN I-RELATED"/>
    <property type="match status" value="1"/>
</dbReference>
<keyword evidence="7" id="KW-1133">Transmembrane helix</keyword>
<dbReference type="GO" id="GO:0015628">
    <property type="term" value="P:protein secretion by the type II secretion system"/>
    <property type="evidence" value="ECO:0007669"/>
    <property type="project" value="UniProtKB-UniRule"/>
</dbReference>
<dbReference type="Proteomes" id="UP000270626">
    <property type="component" value="Unassembled WGS sequence"/>
</dbReference>
<proteinExistence type="inferred from homology"/>
<dbReference type="InterPro" id="IPR010052">
    <property type="entry name" value="T2SS_protein-GspI"/>
</dbReference>
<feature type="domain" description="Type II secretion system protein GspI C-terminal" evidence="10">
    <location>
        <begin position="41"/>
        <end position="117"/>
    </location>
</feature>
<keyword evidence="6" id="KW-0812">Transmembrane</keyword>
<dbReference type="EMBL" id="RBXP01000001">
    <property type="protein sequence ID" value="RKT63017.1"/>
    <property type="molecule type" value="Genomic_DNA"/>
</dbReference>
<evidence type="ECO:0000256" key="5">
    <source>
        <dbReference type="ARBA" id="ARBA00022519"/>
    </source>
</evidence>
<keyword evidence="5 9" id="KW-0997">Cell inner membrane</keyword>
<keyword evidence="3" id="KW-1003">Cell membrane</keyword>
<evidence type="ECO:0000256" key="3">
    <source>
        <dbReference type="ARBA" id="ARBA00022475"/>
    </source>
</evidence>
<dbReference type="Gene3D" id="3.30.1300.30">
    <property type="entry name" value="GSPII I/J protein-like"/>
    <property type="match status" value="1"/>
</dbReference>
<evidence type="ECO:0000256" key="7">
    <source>
        <dbReference type="ARBA" id="ARBA00022989"/>
    </source>
</evidence>
<comment type="function">
    <text evidence="9">Component of the type II secretion system required for the energy-dependent secretion of extracellular factors such as proteases and toxins from the periplasm.</text>
</comment>
<keyword evidence="4 9" id="KW-0488">Methylation</keyword>
<evidence type="ECO:0000256" key="6">
    <source>
        <dbReference type="ARBA" id="ARBA00022692"/>
    </source>
</evidence>
<dbReference type="InterPro" id="IPR012902">
    <property type="entry name" value="N_methyl_site"/>
</dbReference>
<sequence length="123" mass="13027">MKTAASGFTLLEVLVALAILALGLAAASRAGLTAADSAAGLRERQLAGWVAENQAAWLHATRAWPAPGTHRGNSRMAGRDFAWQLQVRPAAQGHFRRFEISVHPAEAADGPPLATFVGHLERP</sequence>
<reference evidence="11 12" key="1">
    <citation type="submission" date="2018-10" db="EMBL/GenBank/DDBJ databases">
        <title>Genomic Encyclopedia of Type Strains, Phase IV (KMG-IV): sequencing the most valuable type-strain genomes for metagenomic binning, comparative biology and taxonomic classification.</title>
        <authorList>
            <person name="Goeker M."/>
        </authorList>
    </citation>
    <scope>NUCLEOTIDE SEQUENCE [LARGE SCALE GENOMIC DNA]</scope>
    <source>
        <strain evidence="11 12">DSM 23841</strain>
    </source>
</reference>
<dbReference type="NCBIfam" id="TIGR02532">
    <property type="entry name" value="IV_pilin_GFxxxE"/>
    <property type="match status" value="1"/>
</dbReference>
<dbReference type="PANTHER" id="PTHR38779">
    <property type="entry name" value="TYPE II SECRETION SYSTEM PROTEIN I-RELATED"/>
    <property type="match status" value="1"/>
</dbReference>
<evidence type="ECO:0000313" key="12">
    <source>
        <dbReference type="Proteomes" id="UP000270626"/>
    </source>
</evidence>
<dbReference type="RefSeq" id="WP_121456502.1">
    <property type="nucleotide sequence ID" value="NZ_RBXP01000001.1"/>
</dbReference>
<keyword evidence="12" id="KW-1185">Reference proteome</keyword>
<dbReference type="InterPro" id="IPR003413">
    <property type="entry name" value="T2SS_GspI_C"/>
</dbReference>
<evidence type="ECO:0000256" key="9">
    <source>
        <dbReference type="RuleBase" id="RU368030"/>
    </source>
</evidence>
<dbReference type="NCBIfam" id="TIGR01707">
    <property type="entry name" value="gspI"/>
    <property type="match status" value="1"/>
</dbReference>
<dbReference type="SUPFAM" id="SSF54523">
    <property type="entry name" value="Pili subunits"/>
    <property type="match status" value="1"/>
</dbReference>
<dbReference type="Pfam" id="PF02501">
    <property type="entry name" value="T2SSI"/>
    <property type="match status" value="1"/>
</dbReference>
<keyword evidence="8" id="KW-0472">Membrane</keyword>
<dbReference type="GO" id="GO:0005886">
    <property type="term" value="C:plasma membrane"/>
    <property type="evidence" value="ECO:0007669"/>
    <property type="project" value="UniProtKB-SubCell"/>
</dbReference>